<dbReference type="AlphaFoldDB" id="A0A392SG77"/>
<dbReference type="Proteomes" id="UP000265520">
    <property type="component" value="Unassembled WGS sequence"/>
</dbReference>
<protein>
    <submittedName>
        <fullName evidence="1">Uncharacterized protein</fullName>
    </submittedName>
</protein>
<comment type="caution">
    <text evidence="1">The sequence shown here is derived from an EMBL/GenBank/DDBJ whole genome shotgun (WGS) entry which is preliminary data.</text>
</comment>
<proteinExistence type="predicted"/>
<evidence type="ECO:0000313" key="2">
    <source>
        <dbReference type="Proteomes" id="UP000265520"/>
    </source>
</evidence>
<dbReference type="EMBL" id="LXQA010364796">
    <property type="protein sequence ID" value="MCI46935.1"/>
    <property type="molecule type" value="Genomic_DNA"/>
</dbReference>
<reference evidence="1 2" key="1">
    <citation type="journal article" date="2018" name="Front. Plant Sci.">
        <title>Red Clover (Trifolium pratense) and Zigzag Clover (T. medium) - A Picture of Genomic Similarities and Differences.</title>
        <authorList>
            <person name="Dluhosova J."/>
            <person name="Istvanek J."/>
            <person name="Nedelnik J."/>
            <person name="Repkova J."/>
        </authorList>
    </citation>
    <scope>NUCLEOTIDE SEQUENCE [LARGE SCALE GENOMIC DNA]</scope>
    <source>
        <strain evidence="2">cv. 10/8</strain>
        <tissue evidence="1">Leaf</tissue>
    </source>
</reference>
<sequence length="20" mass="2337">MHELYVETIDKSDAVDDIDK</sequence>
<evidence type="ECO:0000313" key="1">
    <source>
        <dbReference type="EMBL" id="MCI46935.1"/>
    </source>
</evidence>
<accession>A0A392SG77</accession>
<keyword evidence="2" id="KW-1185">Reference proteome</keyword>
<organism evidence="1 2">
    <name type="scientific">Trifolium medium</name>
    <dbReference type="NCBI Taxonomy" id="97028"/>
    <lineage>
        <taxon>Eukaryota</taxon>
        <taxon>Viridiplantae</taxon>
        <taxon>Streptophyta</taxon>
        <taxon>Embryophyta</taxon>
        <taxon>Tracheophyta</taxon>
        <taxon>Spermatophyta</taxon>
        <taxon>Magnoliopsida</taxon>
        <taxon>eudicotyledons</taxon>
        <taxon>Gunneridae</taxon>
        <taxon>Pentapetalae</taxon>
        <taxon>rosids</taxon>
        <taxon>fabids</taxon>
        <taxon>Fabales</taxon>
        <taxon>Fabaceae</taxon>
        <taxon>Papilionoideae</taxon>
        <taxon>50 kb inversion clade</taxon>
        <taxon>NPAAA clade</taxon>
        <taxon>Hologalegina</taxon>
        <taxon>IRL clade</taxon>
        <taxon>Trifolieae</taxon>
        <taxon>Trifolium</taxon>
    </lineage>
</organism>
<name>A0A392SG77_9FABA</name>
<feature type="non-terminal residue" evidence="1">
    <location>
        <position position="20"/>
    </location>
</feature>